<accession>A0A0A9ZEH8</accession>
<protein>
    <submittedName>
        <fullName evidence="2">Uncharacterized protein</fullName>
    </submittedName>
</protein>
<sequence length="126" mass="13985">SGCEARLIELGLRTLFTSKMLKVAGVVWVALLSCSAAYPVTQEELAQYVARQQTAGLASEAQPRRQAYILPQAKSVYQAQPTAQVYQIQPKTQQVIYQQQQQQQQQQQFQSPVSIPQATTTTTTTP</sequence>
<feature type="non-terminal residue" evidence="2">
    <location>
        <position position="1"/>
    </location>
</feature>
<reference evidence="2" key="1">
    <citation type="journal article" date="2014" name="PLoS ONE">
        <title>Transcriptome-Based Identification of ABC Transporters in the Western Tarnished Plant Bug Lygus hesperus.</title>
        <authorList>
            <person name="Hull J.J."/>
            <person name="Chaney K."/>
            <person name="Geib S.M."/>
            <person name="Fabrick J.A."/>
            <person name="Brent C.S."/>
            <person name="Walsh D."/>
            <person name="Lavine L.C."/>
        </authorList>
    </citation>
    <scope>NUCLEOTIDE SEQUENCE</scope>
</reference>
<name>A0A0A9ZEH8_LYGHE</name>
<gene>
    <name evidence="2" type="ORF">CM83_20309</name>
</gene>
<evidence type="ECO:0000313" key="2">
    <source>
        <dbReference type="EMBL" id="JAG42849.1"/>
    </source>
</evidence>
<reference evidence="2" key="2">
    <citation type="submission" date="2014-07" db="EMBL/GenBank/DDBJ databases">
        <authorList>
            <person name="Hull J."/>
        </authorList>
    </citation>
    <scope>NUCLEOTIDE SEQUENCE</scope>
</reference>
<proteinExistence type="predicted"/>
<feature type="non-terminal residue" evidence="2">
    <location>
        <position position="126"/>
    </location>
</feature>
<organism evidence="2">
    <name type="scientific">Lygus hesperus</name>
    <name type="common">Western plant bug</name>
    <dbReference type="NCBI Taxonomy" id="30085"/>
    <lineage>
        <taxon>Eukaryota</taxon>
        <taxon>Metazoa</taxon>
        <taxon>Ecdysozoa</taxon>
        <taxon>Arthropoda</taxon>
        <taxon>Hexapoda</taxon>
        <taxon>Insecta</taxon>
        <taxon>Pterygota</taxon>
        <taxon>Neoptera</taxon>
        <taxon>Paraneoptera</taxon>
        <taxon>Hemiptera</taxon>
        <taxon>Heteroptera</taxon>
        <taxon>Panheteroptera</taxon>
        <taxon>Cimicomorpha</taxon>
        <taxon>Miridae</taxon>
        <taxon>Mirini</taxon>
        <taxon>Lygus</taxon>
    </lineage>
</organism>
<dbReference type="AlphaFoldDB" id="A0A0A9ZEH8"/>
<dbReference type="EMBL" id="GBHO01000755">
    <property type="protein sequence ID" value="JAG42849.1"/>
    <property type="molecule type" value="Transcribed_RNA"/>
</dbReference>
<feature type="region of interest" description="Disordered" evidence="1">
    <location>
        <begin position="107"/>
        <end position="126"/>
    </location>
</feature>
<evidence type="ECO:0000256" key="1">
    <source>
        <dbReference type="SAM" id="MobiDB-lite"/>
    </source>
</evidence>